<sequence length="136" mass="14539">CQAQLSRGSPSLCPDPSEPPEAGTPQIPPDPPGKSDALPVISAIVVAFVLLAVLIILAVHYGPQLRTVQITLYHEPMPQLMDSVLLTHWRQLDSHGKLPGRDLPGVDSAGVICHCSCSRHLPLGSAEPNVIEITYL</sequence>
<name>A0A8C0ZEK0_CYACU</name>
<accession>A0A8C0ZEK0</accession>
<evidence type="ECO:0000256" key="2">
    <source>
        <dbReference type="SAM" id="Phobius"/>
    </source>
</evidence>
<organism evidence="3 4">
    <name type="scientific">Cyanistes caeruleus</name>
    <name type="common">Eurasian blue tit</name>
    <name type="synonym">Parus caeruleus</name>
    <dbReference type="NCBI Taxonomy" id="156563"/>
    <lineage>
        <taxon>Eukaryota</taxon>
        <taxon>Metazoa</taxon>
        <taxon>Chordata</taxon>
        <taxon>Craniata</taxon>
        <taxon>Vertebrata</taxon>
        <taxon>Euteleostomi</taxon>
        <taxon>Archelosauria</taxon>
        <taxon>Archosauria</taxon>
        <taxon>Dinosauria</taxon>
        <taxon>Saurischia</taxon>
        <taxon>Theropoda</taxon>
        <taxon>Coelurosauria</taxon>
        <taxon>Aves</taxon>
        <taxon>Neognathae</taxon>
        <taxon>Neoaves</taxon>
        <taxon>Telluraves</taxon>
        <taxon>Australaves</taxon>
        <taxon>Passeriformes</taxon>
        <taxon>Paridae</taxon>
        <taxon>Cyanistes</taxon>
    </lineage>
</organism>
<dbReference type="Proteomes" id="UP000694410">
    <property type="component" value="Unplaced"/>
</dbReference>
<evidence type="ECO:0000313" key="3">
    <source>
        <dbReference type="Ensembl" id="ENSCCEP00000014525.1"/>
    </source>
</evidence>
<evidence type="ECO:0000313" key="4">
    <source>
        <dbReference type="Proteomes" id="UP000694410"/>
    </source>
</evidence>
<feature type="transmembrane region" description="Helical" evidence="2">
    <location>
        <begin position="37"/>
        <end position="59"/>
    </location>
</feature>
<proteinExistence type="predicted"/>
<dbReference type="AlphaFoldDB" id="A0A8C0ZEK0"/>
<keyword evidence="2" id="KW-1133">Transmembrane helix</keyword>
<protein>
    <recommendedName>
        <fullName evidence="5">Small integral membrane protein 33</fullName>
    </recommendedName>
</protein>
<reference evidence="3" key="2">
    <citation type="submission" date="2025-09" db="UniProtKB">
        <authorList>
            <consortium name="Ensembl"/>
        </authorList>
    </citation>
    <scope>IDENTIFICATION</scope>
</reference>
<dbReference type="Ensembl" id="ENSCCET00000022612.1">
    <property type="protein sequence ID" value="ENSCCEP00000014525.1"/>
    <property type="gene ID" value="ENSCCEG00000013852.1"/>
</dbReference>
<reference evidence="3" key="1">
    <citation type="submission" date="2025-08" db="UniProtKB">
        <authorList>
            <consortium name="Ensembl"/>
        </authorList>
    </citation>
    <scope>IDENTIFICATION</scope>
</reference>
<feature type="region of interest" description="Disordered" evidence="1">
    <location>
        <begin position="1"/>
        <end position="34"/>
    </location>
</feature>
<evidence type="ECO:0008006" key="5">
    <source>
        <dbReference type="Google" id="ProtNLM"/>
    </source>
</evidence>
<dbReference type="PANTHER" id="PTHR37873:SF1">
    <property type="entry name" value="SMALL INTEGRAL MEMBRANE PROTEIN 33"/>
    <property type="match status" value="1"/>
</dbReference>
<dbReference type="InterPro" id="IPR038803">
    <property type="entry name" value="SMIM33"/>
</dbReference>
<keyword evidence="2" id="KW-0812">Transmembrane</keyword>
<keyword evidence="2" id="KW-0472">Membrane</keyword>
<keyword evidence="4" id="KW-1185">Reference proteome</keyword>
<dbReference type="PANTHER" id="PTHR37873">
    <property type="entry name" value="SMALL INTEGRAL MEMBRANE PROTEIN 33"/>
    <property type="match status" value="1"/>
</dbReference>
<evidence type="ECO:0000256" key="1">
    <source>
        <dbReference type="SAM" id="MobiDB-lite"/>
    </source>
</evidence>